<evidence type="ECO:0000313" key="9">
    <source>
        <dbReference type="Proteomes" id="UP000189933"/>
    </source>
</evidence>
<dbReference type="PROSITE" id="PS50106">
    <property type="entry name" value="PDZ"/>
    <property type="match status" value="1"/>
</dbReference>
<gene>
    <name evidence="8" type="ORF">SAMN02745885_01465</name>
</gene>
<dbReference type="SUPFAM" id="SSF50156">
    <property type="entry name" value="PDZ domain-like"/>
    <property type="match status" value="1"/>
</dbReference>
<comment type="similarity">
    <text evidence="1 5">Belongs to the peptidase S41A family.</text>
</comment>
<reference evidence="9" key="1">
    <citation type="submission" date="2017-02" db="EMBL/GenBank/DDBJ databases">
        <authorList>
            <person name="Varghese N."/>
            <person name="Submissions S."/>
        </authorList>
    </citation>
    <scope>NUCLEOTIDE SEQUENCE [LARGE SCALE GENOMIC DNA]</scope>
    <source>
        <strain evidence="9">DSM 16521</strain>
    </source>
</reference>
<dbReference type="NCBIfam" id="TIGR00225">
    <property type="entry name" value="prc"/>
    <property type="match status" value="1"/>
</dbReference>
<feature type="domain" description="PDZ" evidence="7">
    <location>
        <begin position="84"/>
        <end position="152"/>
    </location>
</feature>
<evidence type="ECO:0000256" key="4">
    <source>
        <dbReference type="ARBA" id="ARBA00022825"/>
    </source>
</evidence>
<dbReference type="Pfam" id="PF03572">
    <property type="entry name" value="Peptidase_S41"/>
    <property type="match status" value="1"/>
</dbReference>
<dbReference type="CDD" id="cd06782">
    <property type="entry name" value="cpPDZ_CPP-like"/>
    <property type="match status" value="1"/>
</dbReference>
<dbReference type="AlphaFoldDB" id="A0A1T4PZQ0"/>
<dbReference type="InterPro" id="IPR055210">
    <property type="entry name" value="CtpA/B_N"/>
</dbReference>
<dbReference type="PANTHER" id="PTHR32060">
    <property type="entry name" value="TAIL-SPECIFIC PROTEASE"/>
    <property type="match status" value="1"/>
</dbReference>
<evidence type="ECO:0000256" key="1">
    <source>
        <dbReference type="ARBA" id="ARBA00009179"/>
    </source>
</evidence>
<keyword evidence="6" id="KW-0472">Membrane</keyword>
<name>A0A1T4PZQ0_9FIRM</name>
<sequence>MKALKRIILIIMVFLSVVGLVALPFLFAIVQNWTEVRHLLQVVDLVEENYIEPVNSGRLVEGAAKGIVEALDDPYSVYMDSKTFKHLQEQISGAFGGVGIQVAVKDKHITVIAPIKGTPAYRAGIKAGDVIAKINGEDALDMDIERAVQLLRGKPGTTVKITVVRKNESKPLEFTLTREIINVPSVDGKLLPDLPVAYISISMFNEHTGDELVKVLNDLKTEGDYKGIILDLRDNPGGELTAAVKVADQFIGKGPVVTIRDRKGVVQVEESDAGKLNLPLVVLVNGNSASASEIVAGAIQDYQAGVLVGTRTFGKGVVQTIYPIDNTTGLKLTTSKYFTPKGRDIHKKGITPDIVVEQPENGEDLQLAKAKEIIRAKLY</sequence>
<dbReference type="GO" id="GO:0008236">
    <property type="term" value="F:serine-type peptidase activity"/>
    <property type="evidence" value="ECO:0007669"/>
    <property type="project" value="UniProtKB-KW"/>
</dbReference>
<dbReference type="GO" id="GO:0006508">
    <property type="term" value="P:proteolysis"/>
    <property type="evidence" value="ECO:0007669"/>
    <property type="project" value="UniProtKB-KW"/>
</dbReference>
<dbReference type="SUPFAM" id="SSF52096">
    <property type="entry name" value="ClpP/crotonase"/>
    <property type="match status" value="1"/>
</dbReference>
<keyword evidence="2 5" id="KW-0645">Protease</keyword>
<keyword evidence="6" id="KW-0812">Transmembrane</keyword>
<dbReference type="RefSeq" id="WP_242952052.1">
    <property type="nucleotide sequence ID" value="NZ_FUXM01000015.1"/>
</dbReference>
<dbReference type="Proteomes" id="UP000189933">
    <property type="component" value="Unassembled WGS sequence"/>
</dbReference>
<dbReference type="Gene3D" id="3.30.750.44">
    <property type="match status" value="1"/>
</dbReference>
<dbReference type="GO" id="GO:0007165">
    <property type="term" value="P:signal transduction"/>
    <property type="evidence" value="ECO:0007669"/>
    <property type="project" value="TreeGrafter"/>
</dbReference>
<keyword evidence="4 5" id="KW-0720">Serine protease</keyword>
<dbReference type="SMART" id="SM00228">
    <property type="entry name" value="PDZ"/>
    <property type="match status" value="1"/>
</dbReference>
<accession>A0A1T4PZQ0</accession>
<dbReference type="InterPro" id="IPR001478">
    <property type="entry name" value="PDZ"/>
</dbReference>
<evidence type="ECO:0000256" key="5">
    <source>
        <dbReference type="RuleBase" id="RU004404"/>
    </source>
</evidence>
<feature type="transmembrane region" description="Helical" evidence="6">
    <location>
        <begin position="7"/>
        <end position="30"/>
    </location>
</feature>
<evidence type="ECO:0000256" key="6">
    <source>
        <dbReference type="SAM" id="Phobius"/>
    </source>
</evidence>
<dbReference type="CDD" id="cd07560">
    <property type="entry name" value="Peptidase_S41_CPP"/>
    <property type="match status" value="1"/>
</dbReference>
<evidence type="ECO:0000256" key="2">
    <source>
        <dbReference type="ARBA" id="ARBA00022670"/>
    </source>
</evidence>
<evidence type="ECO:0000256" key="3">
    <source>
        <dbReference type="ARBA" id="ARBA00022801"/>
    </source>
</evidence>
<dbReference type="Gene3D" id="2.30.42.10">
    <property type="match status" value="1"/>
</dbReference>
<keyword evidence="9" id="KW-1185">Reference proteome</keyword>
<keyword evidence="3 5" id="KW-0378">Hydrolase</keyword>
<dbReference type="InterPro" id="IPR029045">
    <property type="entry name" value="ClpP/crotonase-like_dom_sf"/>
</dbReference>
<dbReference type="Pfam" id="PF17820">
    <property type="entry name" value="PDZ_6"/>
    <property type="match status" value="1"/>
</dbReference>
<dbReference type="SMART" id="SM00245">
    <property type="entry name" value="TSPc"/>
    <property type="match status" value="1"/>
</dbReference>
<dbReference type="GO" id="GO:0004175">
    <property type="term" value="F:endopeptidase activity"/>
    <property type="evidence" value="ECO:0007669"/>
    <property type="project" value="TreeGrafter"/>
</dbReference>
<dbReference type="InterPro" id="IPR036034">
    <property type="entry name" value="PDZ_sf"/>
</dbReference>
<organism evidence="8 9">
    <name type="scientific">Carboxydocella sporoproducens DSM 16521</name>
    <dbReference type="NCBI Taxonomy" id="1121270"/>
    <lineage>
        <taxon>Bacteria</taxon>
        <taxon>Bacillati</taxon>
        <taxon>Bacillota</taxon>
        <taxon>Clostridia</taxon>
        <taxon>Eubacteriales</taxon>
        <taxon>Clostridiales Family XVI. Incertae Sedis</taxon>
        <taxon>Carboxydocella</taxon>
    </lineage>
</organism>
<dbReference type="FunFam" id="2.30.42.10:FF:000063">
    <property type="entry name" value="Peptidase, S41 family"/>
    <property type="match status" value="1"/>
</dbReference>
<evidence type="ECO:0000259" key="7">
    <source>
        <dbReference type="PROSITE" id="PS50106"/>
    </source>
</evidence>
<dbReference type="EMBL" id="FUXM01000015">
    <property type="protein sequence ID" value="SJZ96806.1"/>
    <property type="molecule type" value="Genomic_DNA"/>
</dbReference>
<dbReference type="Pfam" id="PF22694">
    <property type="entry name" value="CtpB_N-like"/>
    <property type="match status" value="1"/>
</dbReference>
<protein>
    <submittedName>
        <fullName evidence="8">Carboxyl-terminal processing protease</fullName>
    </submittedName>
</protein>
<evidence type="ECO:0000313" key="8">
    <source>
        <dbReference type="EMBL" id="SJZ96806.1"/>
    </source>
</evidence>
<dbReference type="InterPro" id="IPR005151">
    <property type="entry name" value="Tail-specific_protease"/>
</dbReference>
<dbReference type="InterPro" id="IPR041489">
    <property type="entry name" value="PDZ_6"/>
</dbReference>
<dbReference type="Gene3D" id="3.90.226.10">
    <property type="entry name" value="2-enoyl-CoA Hydratase, Chain A, domain 1"/>
    <property type="match status" value="1"/>
</dbReference>
<proteinExistence type="inferred from homology"/>
<dbReference type="PANTHER" id="PTHR32060:SF30">
    <property type="entry name" value="CARBOXY-TERMINAL PROCESSING PROTEASE CTPA"/>
    <property type="match status" value="1"/>
</dbReference>
<dbReference type="GO" id="GO:0030288">
    <property type="term" value="C:outer membrane-bounded periplasmic space"/>
    <property type="evidence" value="ECO:0007669"/>
    <property type="project" value="TreeGrafter"/>
</dbReference>
<keyword evidence="6" id="KW-1133">Transmembrane helix</keyword>
<dbReference type="InterPro" id="IPR004447">
    <property type="entry name" value="Peptidase_S41A"/>
</dbReference>